<comment type="caution">
    <text evidence="1">The sequence shown here is derived from an EMBL/GenBank/DDBJ whole genome shotgun (WGS) entry which is preliminary data.</text>
</comment>
<protein>
    <submittedName>
        <fullName evidence="1">Uncharacterized protein</fullName>
    </submittedName>
</protein>
<name>X8CSI8_MYCIT</name>
<gene>
    <name evidence="1" type="ORF">I550_2505</name>
</gene>
<dbReference type="EMBL" id="JAOG01000001">
    <property type="protein sequence ID" value="EUA59357.1"/>
    <property type="molecule type" value="Genomic_DNA"/>
</dbReference>
<sequence>MNRRGLAAFQRPLRNDLTLCLALNPCQYARWNWSTQLIVQLIINVESVRRHRLILSNGPSRRSPQAD</sequence>
<evidence type="ECO:0000313" key="2">
    <source>
        <dbReference type="Proteomes" id="UP000020825"/>
    </source>
</evidence>
<dbReference type="AlphaFoldDB" id="X8CSI8"/>
<dbReference type="PATRIC" id="fig|1299331.3.peg.2438"/>
<accession>X8CSI8</accession>
<organism evidence="1 2">
    <name type="scientific">Mycobacterium intracellulare 1956</name>
    <dbReference type="NCBI Taxonomy" id="1299331"/>
    <lineage>
        <taxon>Bacteria</taxon>
        <taxon>Bacillati</taxon>
        <taxon>Actinomycetota</taxon>
        <taxon>Actinomycetes</taxon>
        <taxon>Mycobacteriales</taxon>
        <taxon>Mycobacteriaceae</taxon>
        <taxon>Mycobacterium</taxon>
        <taxon>Mycobacterium avium complex (MAC)</taxon>
    </lineage>
</organism>
<dbReference type="Proteomes" id="UP000020825">
    <property type="component" value="Unassembled WGS sequence"/>
</dbReference>
<proteinExistence type="predicted"/>
<reference evidence="1 2" key="1">
    <citation type="submission" date="2013-12" db="EMBL/GenBank/DDBJ databases">
        <authorList>
            <person name="Zelazny A."/>
            <person name="Olivier K."/>
            <person name="Holland S."/>
            <person name="Lenaerts A."/>
            <person name="Ordway D."/>
            <person name="DeGroote M.A."/>
            <person name="Parker T."/>
            <person name="Sizemore C."/>
            <person name="Tallon L.J."/>
            <person name="Sadzewicz L.K."/>
            <person name="Sengamalay N."/>
            <person name="Fraser C.M."/>
            <person name="Hine E."/>
            <person name="Shefchek K.A."/>
            <person name="Das S.P."/>
            <person name="Tettelin H."/>
        </authorList>
    </citation>
    <scope>NUCLEOTIDE SEQUENCE [LARGE SCALE GENOMIC DNA]</scope>
    <source>
        <strain evidence="1 2">1956</strain>
    </source>
</reference>
<evidence type="ECO:0000313" key="1">
    <source>
        <dbReference type="EMBL" id="EUA59357.1"/>
    </source>
</evidence>